<feature type="domain" description="HTH gntR-type" evidence="5">
    <location>
        <begin position="9"/>
        <end position="77"/>
    </location>
</feature>
<dbReference type="Pfam" id="PF00392">
    <property type="entry name" value="GntR"/>
    <property type="match status" value="1"/>
</dbReference>
<dbReference type="RefSeq" id="WP_203960233.1">
    <property type="nucleotide sequence ID" value="NZ_AP023355.1"/>
</dbReference>
<evidence type="ECO:0000313" key="6">
    <source>
        <dbReference type="EMBL" id="BCJ33321.1"/>
    </source>
</evidence>
<dbReference type="InterPro" id="IPR036388">
    <property type="entry name" value="WH-like_DNA-bd_sf"/>
</dbReference>
<keyword evidence="1" id="KW-0805">Transcription regulation</keyword>
<dbReference type="Pfam" id="PF07729">
    <property type="entry name" value="FCD"/>
    <property type="match status" value="1"/>
</dbReference>
<keyword evidence="3" id="KW-0804">Transcription</keyword>
<dbReference type="SMART" id="SM00895">
    <property type="entry name" value="FCD"/>
    <property type="match status" value="1"/>
</dbReference>
<dbReference type="EMBL" id="AP023355">
    <property type="protein sequence ID" value="BCJ33321.1"/>
    <property type="molecule type" value="Genomic_DNA"/>
</dbReference>
<reference evidence="6 7" key="1">
    <citation type="submission" date="2020-08" db="EMBL/GenBank/DDBJ databases">
        <title>Whole genome shotgun sequence of Actinocatenispora thailandica NBRC 105041.</title>
        <authorList>
            <person name="Komaki H."/>
            <person name="Tamura T."/>
        </authorList>
    </citation>
    <scope>NUCLEOTIDE SEQUENCE [LARGE SCALE GENOMIC DNA]</scope>
    <source>
        <strain evidence="6 7">NBRC 105041</strain>
    </source>
</reference>
<feature type="coiled-coil region" evidence="4">
    <location>
        <begin position="86"/>
        <end position="113"/>
    </location>
</feature>
<dbReference type="AlphaFoldDB" id="A0A7R7HV94"/>
<dbReference type="PROSITE" id="PS50949">
    <property type="entry name" value="HTH_GNTR"/>
    <property type="match status" value="1"/>
</dbReference>
<name>A0A7R7HV94_9ACTN</name>
<keyword evidence="4" id="KW-0175">Coiled coil</keyword>
<keyword evidence="2" id="KW-0238">DNA-binding</keyword>
<dbReference type="SUPFAM" id="SSF48008">
    <property type="entry name" value="GntR ligand-binding domain-like"/>
    <property type="match status" value="1"/>
</dbReference>
<dbReference type="Gene3D" id="1.10.10.10">
    <property type="entry name" value="Winged helix-like DNA-binding domain superfamily/Winged helix DNA-binding domain"/>
    <property type="match status" value="1"/>
</dbReference>
<evidence type="ECO:0000256" key="2">
    <source>
        <dbReference type="ARBA" id="ARBA00023125"/>
    </source>
</evidence>
<evidence type="ECO:0000313" key="7">
    <source>
        <dbReference type="Proteomes" id="UP000611640"/>
    </source>
</evidence>
<dbReference type="Proteomes" id="UP000611640">
    <property type="component" value="Chromosome"/>
</dbReference>
<dbReference type="GO" id="GO:0003677">
    <property type="term" value="F:DNA binding"/>
    <property type="evidence" value="ECO:0007669"/>
    <property type="project" value="UniProtKB-KW"/>
</dbReference>
<dbReference type="PRINTS" id="PR00035">
    <property type="entry name" value="HTHGNTR"/>
</dbReference>
<dbReference type="SMART" id="SM00345">
    <property type="entry name" value="HTH_GNTR"/>
    <property type="match status" value="1"/>
</dbReference>
<evidence type="ECO:0000256" key="1">
    <source>
        <dbReference type="ARBA" id="ARBA00023015"/>
    </source>
</evidence>
<protein>
    <submittedName>
        <fullName evidence="6">GntR family transcriptional regulator</fullName>
    </submittedName>
</protein>
<dbReference type="PANTHER" id="PTHR43537">
    <property type="entry name" value="TRANSCRIPTIONAL REGULATOR, GNTR FAMILY"/>
    <property type="match status" value="1"/>
</dbReference>
<dbReference type="GO" id="GO:0003700">
    <property type="term" value="F:DNA-binding transcription factor activity"/>
    <property type="evidence" value="ECO:0007669"/>
    <property type="project" value="InterPro"/>
</dbReference>
<dbReference type="InterPro" id="IPR011711">
    <property type="entry name" value="GntR_C"/>
</dbReference>
<dbReference type="InterPro" id="IPR008920">
    <property type="entry name" value="TF_FadR/GntR_C"/>
</dbReference>
<dbReference type="CDD" id="cd07377">
    <property type="entry name" value="WHTH_GntR"/>
    <property type="match status" value="1"/>
</dbReference>
<dbReference type="KEGG" id="atl:Athai_08240"/>
<dbReference type="PANTHER" id="PTHR43537:SF47">
    <property type="entry name" value="REGULATORY PROTEIN GNTR HTH"/>
    <property type="match status" value="1"/>
</dbReference>
<evidence type="ECO:0000256" key="3">
    <source>
        <dbReference type="ARBA" id="ARBA00023163"/>
    </source>
</evidence>
<proteinExistence type="predicted"/>
<accession>A0A7R7HV94</accession>
<evidence type="ECO:0000256" key="4">
    <source>
        <dbReference type="SAM" id="Coils"/>
    </source>
</evidence>
<evidence type="ECO:0000259" key="5">
    <source>
        <dbReference type="PROSITE" id="PS50949"/>
    </source>
</evidence>
<dbReference type="SUPFAM" id="SSF46785">
    <property type="entry name" value="Winged helix' DNA-binding domain"/>
    <property type="match status" value="1"/>
</dbReference>
<organism evidence="6 7">
    <name type="scientific">Actinocatenispora thailandica</name>
    <dbReference type="NCBI Taxonomy" id="227318"/>
    <lineage>
        <taxon>Bacteria</taxon>
        <taxon>Bacillati</taxon>
        <taxon>Actinomycetota</taxon>
        <taxon>Actinomycetes</taxon>
        <taxon>Micromonosporales</taxon>
        <taxon>Micromonosporaceae</taxon>
        <taxon>Actinocatenispora</taxon>
    </lineage>
</organism>
<dbReference type="InterPro" id="IPR036390">
    <property type="entry name" value="WH_DNA-bd_sf"/>
</dbReference>
<sequence length="222" mass="24144">MPLRNAARTPLVDQVITQLREQISSGEWPVGSKIPTEPDLVAALGVGRNTLREAVRALAHLGLLESRQGAGTYVRADNELAGAVRRRLARAELRDATELRRGLEVEAARLAARRRTDDDLAALRAALAAREAAWADQDAQLFVETDARFHHAVADCSHNAMLIELYADFGEALRDVLHTCVGGEVRPDEYLSHTGLVEAISAGDEDRAAAEAATFLRLYDTG</sequence>
<gene>
    <name evidence="6" type="ORF">Athai_08240</name>
</gene>
<dbReference type="Gene3D" id="1.20.120.530">
    <property type="entry name" value="GntR ligand-binding domain-like"/>
    <property type="match status" value="1"/>
</dbReference>
<keyword evidence="7" id="KW-1185">Reference proteome</keyword>
<dbReference type="InterPro" id="IPR000524">
    <property type="entry name" value="Tscrpt_reg_HTH_GntR"/>
</dbReference>